<evidence type="ECO:0000256" key="1">
    <source>
        <dbReference type="SAM" id="Coils"/>
    </source>
</evidence>
<sequence length="740" mass="83610">MDPSSSLISRPDLVRTDSGGQISLVEGVDKMNTDEKGRLPPRPVRYKDKFNTLREKYEQVMSTHEQYERELALANRKIRGLQNECDLLLDAVDIAVPGQPRLQYYLAKEPVEPHLMSGPQIYQSEPGAIMPHVGGAQVLPAVPSPLPDQAARPHTNGTNGHDKSRILRFLQEASKQRPSRLLVVTMLLPEDTSTMRAQLERRAELQKQEIMRLQRQLAKTTTEMKELTYVAHLSPEVLSEIFRFYRLGHRMDYEAERSYAWLAITQVCRFWREAALSTPHIWTWITLNQANCVQELLLRSKRLPLYVEPATTRSQHDTRSLVLAMRELPRVAHIELSFRKDTFNFRHLQRIRPQDALLLTHLSIDSESSPNVTIPDVSFLMSQFKTVPRLEVLDLTGILLRSTTPFLVPSLRKLVLCYVPERPSATGLLNILDTLKALEELVLSNTISHSGPDLPVVGVPIATLPQLRFFMLTETDPGTESMTFTDHVEMHPDATVVVNWDPSVTISQLRPLIRHVASRTAGKGYTGSVALPSSVRVHIRGDSVANLDIWRTTRPIDFIARARRLVSEPSGSDPAFNVHLIGHDLGLFTLELCFALAPIPITKLCVLANSPSQSSTHLWLHAFVALVNVKELLVSGCIEGFTAALQNHQQILFPKLETLVIDVIGFHSRVEQPGSTLRHKMKCLREALAARKRRGFGIQTLVILERPEFRRGDMEKFAKQTVANNLEWDEASQYIAGENW</sequence>
<dbReference type="InterPro" id="IPR032675">
    <property type="entry name" value="LRR_dom_sf"/>
</dbReference>
<feature type="coiled-coil region" evidence="1">
    <location>
        <begin position="196"/>
        <end position="230"/>
    </location>
</feature>
<protein>
    <submittedName>
        <fullName evidence="2">Uncharacterized protein</fullName>
    </submittedName>
</protein>
<evidence type="ECO:0000313" key="3">
    <source>
        <dbReference type="Proteomes" id="UP000186601"/>
    </source>
</evidence>
<keyword evidence="3" id="KW-1185">Reference proteome</keyword>
<proteinExistence type="predicted"/>
<organism evidence="2 3">
    <name type="scientific">Hermanssonia centrifuga</name>
    <dbReference type="NCBI Taxonomy" id="98765"/>
    <lineage>
        <taxon>Eukaryota</taxon>
        <taxon>Fungi</taxon>
        <taxon>Dikarya</taxon>
        <taxon>Basidiomycota</taxon>
        <taxon>Agaricomycotina</taxon>
        <taxon>Agaricomycetes</taxon>
        <taxon>Polyporales</taxon>
        <taxon>Meruliaceae</taxon>
        <taxon>Hermanssonia</taxon>
    </lineage>
</organism>
<name>A0A2R6Q7G5_9APHY</name>
<dbReference type="STRING" id="98765.A0A2R6Q7G5"/>
<dbReference type="Proteomes" id="UP000186601">
    <property type="component" value="Unassembled WGS sequence"/>
</dbReference>
<gene>
    <name evidence="2" type="ORF">PHLCEN_2v4000</name>
</gene>
<dbReference type="AlphaFoldDB" id="A0A2R6Q7G5"/>
<keyword evidence="1" id="KW-0175">Coiled coil</keyword>
<reference evidence="2 3" key="1">
    <citation type="submission" date="2018-02" db="EMBL/GenBank/DDBJ databases">
        <title>Genome sequence of the basidiomycete white-rot fungus Phlebia centrifuga.</title>
        <authorList>
            <person name="Granchi Z."/>
            <person name="Peng M."/>
            <person name="de Vries R.P."/>
            <person name="Hilden K."/>
            <person name="Makela M.R."/>
            <person name="Grigoriev I."/>
            <person name="Riley R."/>
        </authorList>
    </citation>
    <scope>NUCLEOTIDE SEQUENCE [LARGE SCALE GENOMIC DNA]</scope>
    <source>
        <strain evidence="2 3">FBCC195</strain>
    </source>
</reference>
<evidence type="ECO:0000313" key="2">
    <source>
        <dbReference type="EMBL" id="PSS03326.1"/>
    </source>
</evidence>
<accession>A0A2R6Q7G5</accession>
<dbReference type="EMBL" id="MLYV02000388">
    <property type="protein sequence ID" value="PSS03326.1"/>
    <property type="molecule type" value="Genomic_DNA"/>
</dbReference>
<dbReference type="SUPFAM" id="SSF52047">
    <property type="entry name" value="RNI-like"/>
    <property type="match status" value="1"/>
</dbReference>
<dbReference type="OrthoDB" id="2442602at2759"/>
<comment type="caution">
    <text evidence="2">The sequence shown here is derived from an EMBL/GenBank/DDBJ whole genome shotgun (WGS) entry which is preliminary data.</text>
</comment>
<feature type="coiled-coil region" evidence="1">
    <location>
        <begin position="50"/>
        <end position="91"/>
    </location>
</feature>
<dbReference type="Gene3D" id="3.80.10.10">
    <property type="entry name" value="Ribonuclease Inhibitor"/>
    <property type="match status" value="1"/>
</dbReference>